<feature type="domain" description="Glycosyl transferase family 1" evidence="2">
    <location>
        <begin position="196"/>
        <end position="363"/>
    </location>
</feature>
<dbReference type="EMBL" id="SSXL01000017">
    <property type="protein sequence ID" value="TII02097.1"/>
    <property type="molecule type" value="Genomic_DNA"/>
</dbReference>
<evidence type="ECO:0000313" key="3">
    <source>
        <dbReference type="EMBL" id="APZ79207.1"/>
    </source>
</evidence>
<evidence type="ECO:0000259" key="2">
    <source>
        <dbReference type="Pfam" id="PF00534"/>
    </source>
</evidence>
<gene>
    <name evidence="3" type="primary">cpsM</name>
    <name evidence="3" type="ORF">1224887.seq-orf15</name>
    <name evidence="4" type="ORF">FAJ35_05810</name>
</gene>
<organism evidence="3">
    <name type="scientific">Streptococcus suis</name>
    <dbReference type="NCBI Taxonomy" id="1307"/>
    <lineage>
        <taxon>Bacteria</taxon>
        <taxon>Bacillati</taxon>
        <taxon>Bacillota</taxon>
        <taxon>Bacilli</taxon>
        <taxon>Lactobacillales</taxon>
        <taxon>Streptococcaceae</taxon>
        <taxon>Streptococcus</taxon>
    </lineage>
</organism>
<reference evidence="3" key="1">
    <citation type="submission" date="2017-01" db="EMBL/GenBank/DDBJ databases">
        <title>Genetic analysis of capsular polysaccharide synthesis gene clusters from non-serotypeable of Streptococcus suis.</title>
        <authorList>
            <person name="Qiu X."/>
            <person name="Zheng H."/>
        </authorList>
    </citation>
    <scope>NUCLEOTIDE SEQUENCE</scope>
    <source>
        <strain evidence="3">1224887</strain>
    </source>
</reference>
<evidence type="ECO:0000313" key="4">
    <source>
        <dbReference type="EMBL" id="TII02097.1"/>
    </source>
</evidence>
<sequence>MKAIFIISSTFPYGEAFSSRARNFVKLLCKCGYHVHVIALHSVGQEYCQELSEYNYSVEYVYDPKNIFTLSGFGTAKPYLVAVNDYLKNNKVDLIISSSMIFVADQISELANIENIPYVIDQCEWYDSSTFKFGKLNPYYREHIRRIERKNKNLDGIIAISRLFEQHYSLMEVPVIRIPAIMDIQNLGFRTEVKSREEYHVAFAGSLGKGKEKMEPIFRALSKVNKDKNRIVLDIYGVDKSGVLSNIDGNMDLWNEVQSFVRVHGYIPQNEVGNVVREADFTIFIRPLRRSSSAGFSTKFVESMAVGTPVITNNTGDIGLYLENEKNGYLLDDGSEKEIVSVFENILSSDSLKYTAMRKYARKTAENYFDYTRYVENMKEFLKQFN</sequence>
<dbReference type="Gene3D" id="3.40.50.2000">
    <property type="entry name" value="Glycogen Phosphorylase B"/>
    <property type="match status" value="2"/>
</dbReference>
<evidence type="ECO:0000313" key="5">
    <source>
        <dbReference type="Proteomes" id="UP000309259"/>
    </source>
</evidence>
<dbReference type="GO" id="GO:0016757">
    <property type="term" value="F:glycosyltransferase activity"/>
    <property type="evidence" value="ECO:0007669"/>
    <property type="project" value="InterPro"/>
</dbReference>
<dbReference type="GO" id="GO:0009103">
    <property type="term" value="P:lipopolysaccharide biosynthetic process"/>
    <property type="evidence" value="ECO:0007669"/>
    <property type="project" value="TreeGrafter"/>
</dbReference>
<dbReference type="Proteomes" id="UP000309259">
    <property type="component" value="Unassembled WGS sequence"/>
</dbReference>
<protein>
    <submittedName>
        <fullName evidence="3 4">Glycosyltransferase</fullName>
    </submittedName>
</protein>
<dbReference type="CDD" id="cd03801">
    <property type="entry name" value="GT4_PimA-like"/>
    <property type="match status" value="1"/>
</dbReference>
<dbReference type="RefSeq" id="WP_136647967.1">
    <property type="nucleotide sequence ID" value="NZ_JAIMDZ010000017.1"/>
</dbReference>
<accession>A0A1P8VRF8</accession>
<dbReference type="PANTHER" id="PTHR46401">
    <property type="entry name" value="GLYCOSYLTRANSFERASE WBBK-RELATED"/>
    <property type="match status" value="1"/>
</dbReference>
<dbReference type="AlphaFoldDB" id="A0A1P8VRF8"/>
<proteinExistence type="predicted"/>
<dbReference type="InterPro" id="IPR001296">
    <property type="entry name" value="Glyco_trans_1"/>
</dbReference>
<reference evidence="4 5" key="2">
    <citation type="submission" date="2019-04" db="EMBL/GenBank/DDBJ databases">
        <title>Genome analysis of Streptococcus suis strain WUSS327.</title>
        <authorList>
            <person name="Chen H."/>
            <person name="Gao X."/>
            <person name="Wu Z."/>
        </authorList>
    </citation>
    <scope>NUCLEOTIDE SEQUENCE [LARGE SCALE GENOMIC DNA]</scope>
    <source>
        <strain evidence="4 5">WUSS327</strain>
    </source>
</reference>
<dbReference type="PANTHER" id="PTHR46401:SF2">
    <property type="entry name" value="GLYCOSYLTRANSFERASE WBBK-RELATED"/>
    <property type="match status" value="1"/>
</dbReference>
<dbReference type="SUPFAM" id="SSF53756">
    <property type="entry name" value="UDP-Glycosyltransferase/glycogen phosphorylase"/>
    <property type="match status" value="1"/>
</dbReference>
<dbReference type="EMBL" id="KX870062">
    <property type="protein sequence ID" value="APZ79207.1"/>
    <property type="molecule type" value="Genomic_DNA"/>
</dbReference>
<keyword evidence="1 3" id="KW-0808">Transferase</keyword>
<name>A0A1P8VRF8_STRSU</name>
<evidence type="ECO:0000256" key="1">
    <source>
        <dbReference type="ARBA" id="ARBA00022679"/>
    </source>
</evidence>
<dbReference type="Pfam" id="PF00534">
    <property type="entry name" value="Glycos_transf_1"/>
    <property type="match status" value="1"/>
</dbReference>